<dbReference type="Gene3D" id="1.10.238.10">
    <property type="entry name" value="EF-hand"/>
    <property type="match status" value="1"/>
</dbReference>
<dbReference type="InterPro" id="IPR002048">
    <property type="entry name" value="EF_hand_dom"/>
</dbReference>
<dbReference type="PROSITE" id="PS00018">
    <property type="entry name" value="EF_HAND_1"/>
    <property type="match status" value="1"/>
</dbReference>
<dbReference type="InterPro" id="IPR038765">
    <property type="entry name" value="Papain-like_cys_pep_sf"/>
</dbReference>
<dbReference type="Pfam" id="PF00648">
    <property type="entry name" value="Peptidase_C2"/>
    <property type="match status" value="1"/>
</dbReference>
<dbReference type="GO" id="GO:0004198">
    <property type="term" value="F:calcium-dependent cysteine-type endopeptidase activity"/>
    <property type="evidence" value="ECO:0007669"/>
    <property type="project" value="InterPro"/>
</dbReference>
<evidence type="ECO:0000259" key="8">
    <source>
        <dbReference type="PROSITE" id="PS50203"/>
    </source>
</evidence>
<dbReference type="Gene3D" id="2.60.120.380">
    <property type="match status" value="1"/>
</dbReference>
<dbReference type="GO" id="GO:0005509">
    <property type="term" value="F:calcium ion binding"/>
    <property type="evidence" value="ECO:0007669"/>
    <property type="project" value="InterPro"/>
</dbReference>
<dbReference type="Gene3D" id="3.90.70.10">
    <property type="entry name" value="Cysteine proteinases"/>
    <property type="match status" value="1"/>
</dbReference>
<organism evidence="10 11">
    <name type="scientific">Ridgeia piscesae</name>
    <name type="common">Tubeworm</name>
    <dbReference type="NCBI Taxonomy" id="27915"/>
    <lineage>
        <taxon>Eukaryota</taxon>
        <taxon>Metazoa</taxon>
        <taxon>Spiralia</taxon>
        <taxon>Lophotrochozoa</taxon>
        <taxon>Annelida</taxon>
        <taxon>Polychaeta</taxon>
        <taxon>Sedentaria</taxon>
        <taxon>Canalipalpata</taxon>
        <taxon>Sabellida</taxon>
        <taxon>Siboglinidae</taxon>
        <taxon>Ridgeia</taxon>
    </lineage>
</organism>
<dbReference type="InterPro" id="IPR001300">
    <property type="entry name" value="Peptidase_C2_calpain_cat"/>
</dbReference>
<feature type="active site" evidence="6 7">
    <location>
        <position position="255"/>
    </location>
</feature>
<feature type="domain" description="EF-hand" evidence="9">
    <location>
        <begin position="570"/>
        <end position="605"/>
    </location>
</feature>
<dbReference type="InterPro" id="IPR022682">
    <property type="entry name" value="Calpain_domain_III"/>
</dbReference>
<feature type="active site" evidence="6 7">
    <location>
        <position position="71"/>
    </location>
</feature>
<dbReference type="PANTHER" id="PTHR10183">
    <property type="entry name" value="CALPAIN"/>
    <property type="match status" value="1"/>
</dbReference>
<keyword evidence="4 7" id="KW-0788">Thiol protease</keyword>
<keyword evidence="2 7" id="KW-0645">Protease</keyword>
<evidence type="ECO:0000256" key="5">
    <source>
        <dbReference type="ARBA" id="ARBA00022837"/>
    </source>
</evidence>
<dbReference type="InterPro" id="IPR011992">
    <property type="entry name" value="EF-hand-dom_pair"/>
</dbReference>
<gene>
    <name evidence="10" type="ORF">NP493_110g00003</name>
</gene>
<comment type="similarity">
    <text evidence="1">Belongs to the peptidase C2 family.</text>
</comment>
<dbReference type="CDD" id="cd00214">
    <property type="entry name" value="Calpain_III"/>
    <property type="match status" value="1"/>
</dbReference>
<dbReference type="InterPro" id="IPR000169">
    <property type="entry name" value="Pept_cys_AS"/>
</dbReference>
<dbReference type="PROSITE" id="PS00139">
    <property type="entry name" value="THIOL_PROTEASE_CYS"/>
    <property type="match status" value="1"/>
</dbReference>
<dbReference type="Pfam" id="PF01067">
    <property type="entry name" value="Calpain_III"/>
    <property type="match status" value="1"/>
</dbReference>
<dbReference type="InterPro" id="IPR033883">
    <property type="entry name" value="C2_III"/>
</dbReference>
<evidence type="ECO:0000256" key="2">
    <source>
        <dbReference type="ARBA" id="ARBA00022670"/>
    </source>
</evidence>
<protein>
    <submittedName>
        <fullName evidence="10">Uncharacterized protein</fullName>
    </submittedName>
</protein>
<dbReference type="AlphaFoldDB" id="A0AAD9P6E3"/>
<dbReference type="PRINTS" id="PR00704">
    <property type="entry name" value="CALPAIN"/>
</dbReference>
<dbReference type="EMBL" id="JAODUO010000116">
    <property type="protein sequence ID" value="KAK2189008.1"/>
    <property type="molecule type" value="Genomic_DNA"/>
</dbReference>
<dbReference type="GO" id="GO:0005737">
    <property type="term" value="C:cytoplasm"/>
    <property type="evidence" value="ECO:0007669"/>
    <property type="project" value="TreeGrafter"/>
</dbReference>
<evidence type="ECO:0000256" key="7">
    <source>
        <dbReference type="PROSITE-ProRule" id="PRU00239"/>
    </source>
</evidence>
<dbReference type="PANTHER" id="PTHR10183:SF379">
    <property type="entry name" value="CALPAIN-5"/>
    <property type="match status" value="1"/>
</dbReference>
<evidence type="ECO:0000256" key="1">
    <source>
        <dbReference type="ARBA" id="ARBA00007623"/>
    </source>
</evidence>
<proteinExistence type="inferred from homology"/>
<dbReference type="InterPro" id="IPR036213">
    <property type="entry name" value="Calpain_III_sf"/>
</dbReference>
<reference evidence="10" key="1">
    <citation type="journal article" date="2023" name="Mol. Biol. Evol.">
        <title>Third-Generation Sequencing Reveals the Adaptive Role of the Epigenome in Three Deep-Sea Polychaetes.</title>
        <authorList>
            <person name="Perez M."/>
            <person name="Aroh O."/>
            <person name="Sun Y."/>
            <person name="Lan Y."/>
            <person name="Juniper S.K."/>
            <person name="Young C.R."/>
            <person name="Angers B."/>
            <person name="Qian P.Y."/>
        </authorList>
    </citation>
    <scope>NUCLEOTIDE SEQUENCE</scope>
    <source>
        <strain evidence="10">R07B-5</strain>
    </source>
</reference>
<dbReference type="SUPFAM" id="SSF54001">
    <property type="entry name" value="Cysteine proteinases"/>
    <property type="match status" value="1"/>
</dbReference>
<dbReference type="InterPro" id="IPR018247">
    <property type="entry name" value="EF_Hand_1_Ca_BS"/>
</dbReference>
<name>A0AAD9P6E3_RIDPI</name>
<evidence type="ECO:0000256" key="6">
    <source>
        <dbReference type="PIRSR" id="PIRSR622684-1"/>
    </source>
</evidence>
<comment type="caution">
    <text evidence="10">The sequence shown here is derived from an EMBL/GenBank/DDBJ whole genome shotgun (WGS) entry which is preliminary data.</text>
</comment>
<feature type="domain" description="Calpain catalytic" evidence="8">
    <location>
        <begin position="17"/>
        <end position="314"/>
    </location>
</feature>
<dbReference type="PROSITE" id="PS50203">
    <property type="entry name" value="CALPAIN_CAT"/>
    <property type="match status" value="1"/>
</dbReference>
<dbReference type="PROSITE" id="PS50222">
    <property type="entry name" value="EF_HAND_2"/>
    <property type="match status" value="1"/>
</dbReference>
<dbReference type="InterPro" id="IPR022684">
    <property type="entry name" value="Calpain_cysteine_protease"/>
</dbReference>
<dbReference type="SUPFAM" id="SSF47473">
    <property type="entry name" value="EF-hand"/>
    <property type="match status" value="1"/>
</dbReference>
<dbReference type="GO" id="GO:0006508">
    <property type="term" value="P:proteolysis"/>
    <property type="evidence" value="ECO:0007669"/>
    <property type="project" value="UniProtKB-KW"/>
</dbReference>
<dbReference type="InterPro" id="IPR022683">
    <property type="entry name" value="Calpain_III"/>
</dbReference>
<sequence length="680" mass="77344">MSDFTSIRGKCLTDNVKYTDDDFPAQNSSVYYNRIDPDIVWKRPPEICDNPRFIADGASRFDLFQGKLGNCWFVAAAAVLATKPDLFEKVVPADQHFDGDKYAGIFRFNFWRYGAWSEVIIDDRLPTKDGKLIFAHNRNTPDEFWGALVEKAYAKIHGSYQALISGFANEALVDFTAGIAETASLHKLEHPYKFFRTMKRAFRRGSLLTSLIESTDSETYEAKRSNGLVVGHVYSITGLLQLKDRRGVKLLRLRNPWGRREWNGAWSDTSDEWSALDDSKKKELGLTLEDDGEFWMPFSAWVDNFNTLEMCHLNTDLVHGGKGKHTWDVACYHGEWVKGVNAGGCGAPPDEAAFFTNPQYFVRLEAEADNGDGDDMCALVVSLMQKYARAKRTRRKVDSGTDVAIGFNIYKVQGEMNMDDANNLRVESEKLQKYHLTYNYEYLREISQRFELHPGTYCVIPATFYPDKEAEFMLRIAADAPMQFKDEGEDTKPIDGPPKKKTRRFDILFKKHSGEEEAVDAKELAAILNAGIVRGNDSAISKETCRALIENVVGSKRAILDYADCKRVWKRVKELQNVFTEYDYNDSGDMNVKELRAAFESVGYTLGTRELKRIVKKYCAKRNHLNLDDFVYCVTKVASTQGKARCRHLSDNSLALRLPTFITCILFDQPSSATYPIWNS</sequence>
<accession>A0AAD9P6E3</accession>
<feature type="active site" evidence="6 7">
    <location>
        <position position="232"/>
    </location>
</feature>
<keyword evidence="5" id="KW-0106">Calcium</keyword>
<dbReference type="SMART" id="SM00720">
    <property type="entry name" value="calpain_III"/>
    <property type="match status" value="1"/>
</dbReference>
<evidence type="ECO:0000313" key="11">
    <source>
        <dbReference type="Proteomes" id="UP001209878"/>
    </source>
</evidence>
<keyword evidence="3 7" id="KW-0378">Hydrolase</keyword>
<evidence type="ECO:0000313" key="10">
    <source>
        <dbReference type="EMBL" id="KAK2189008.1"/>
    </source>
</evidence>
<dbReference type="SMART" id="SM00230">
    <property type="entry name" value="CysPc"/>
    <property type="match status" value="1"/>
</dbReference>
<keyword evidence="11" id="KW-1185">Reference proteome</keyword>
<evidence type="ECO:0000256" key="3">
    <source>
        <dbReference type="ARBA" id="ARBA00022801"/>
    </source>
</evidence>
<dbReference type="Proteomes" id="UP001209878">
    <property type="component" value="Unassembled WGS sequence"/>
</dbReference>
<evidence type="ECO:0000259" key="9">
    <source>
        <dbReference type="PROSITE" id="PS50222"/>
    </source>
</evidence>
<evidence type="ECO:0000256" key="4">
    <source>
        <dbReference type="ARBA" id="ARBA00022807"/>
    </source>
</evidence>
<dbReference type="CDD" id="cd00044">
    <property type="entry name" value="CysPc"/>
    <property type="match status" value="1"/>
</dbReference>
<dbReference type="SUPFAM" id="SSF49758">
    <property type="entry name" value="Calpain large subunit, middle domain (domain III)"/>
    <property type="match status" value="1"/>
</dbReference>
<dbReference type="FunFam" id="3.90.70.10:FF:000001">
    <property type="entry name" value="Calpain-1 catalytic subunit"/>
    <property type="match status" value="1"/>
</dbReference>